<proteinExistence type="predicted"/>
<keyword evidence="2" id="KW-1185">Reference proteome</keyword>
<dbReference type="Proteomes" id="UP001388673">
    <property type="component" value="Unassembled WGS sequence"/>
</dbReference>
<dbReference type="RefSeq" id="XP_066801240.1">
    <property type="nucleotide sequence ID" value="XM_066948672.1"/>
</dbReference>
<dbReference type="KEGG" id="kne:92182839"/>
<accession>A0AAW0YWF6</accession>
<gene>
    <name evidence="1" type="ORF">IAR55_005581</name>
</gene>
<dbReference type="GeneID" id="92182839"/>
<organism evidence="1 2">
    <name type="scientific">Kwoniella newhampshirensis</name>
    <dbReference type="NCBI Taxonomy" id="1651941"/>
    <lineage>
        <taxon>Eukaryota</taxon>
        <taxon>Fungi</taxon>
        <taxon>Dikarya</taxon>
        <taxon>Basidiomycota</taxon>
        <taxon>Agaricomycotina</taxon>
        <taxon>Tremellomycetes</taxon>
        <taxon>Tremellales</taxon>
        <taxon>Cryptococcaceae</taxon>
        <taxon>Kwoniella</taxon>
    </lineage>
</organism>
<comment type="caution">
    <text evidence="1">The sequence shown here is derived from an EMBL/GenBank/DDBJ whole genome shotgun (WGS) entry which is preliminary data.</text>
</comment>
<protein>
    <recommendedName>
        <fullName evidence="3">Transcription factor domain-containing protein</fullName>
    </recommendedName>
</protein>
<evidence type="ECO:0000313" key="2">
    <source>
        <dbReference type="Proteomes" id="UP001388673"/>
    </source>
</evidence>
<dbReference type="EMBL" id="JBCAWK010000010">
    <property type="protein sequence ID" value="KAK8847722.1"/>
    <property type="molecule type" value="Genomic_DNA"/>
</dbReference>
<name>A0AAW0YWF6_9TREE</name>
<dbReference type="AlphaFoldDB" id="A0AAW0YWF6"/>
<sequence length="128" mass="14131">MGGRAESVESLEAFNEDVNAVEQNFLSVSAGMDPGYDKMGQHFPFTSLRWYRLAFASTLLPPPGQWRNAGEALRLSVDWASQMLYHLSSSAPMTSFHLGPGSIEAALEPDEGLVRLLSFAIDQYFVVM</sequence>
<evidence type="ECO:0008006" key="3">
    <source>
        <dbReference type="Google" id="ProtNLM"/>
    </source>
</evidence>
<evidence type="ECO:0000313" key="1">
    <source>
        <dbReference type="EMBL" id="KAK8847722.1"/>
    </source>
</evidence>
<reference evidence="1 2" key="1">
    <citation type="journal article" date="2024" name="bioRxiv">
        <title>Comparative genomics of Cryptococcus and Kwoniella reveals pathogenesis evolution and contrasting karyotype dynamics via intercentromeric recombination or chromosome fusion.</title>
        <authorList>
            <person name="Coelho M.A."/>
            <person name="David-Palma M."/>
            <person name="Shea T."/>
            <person name="Bowers K."/>
            <person name="McGinley-Smith S."/>
            <person name="Mohammad A.W."/>
            <person name="Gnirke A."/>
            <person name="Yurkov A.M."/>
            <person name="Nowrousian M."/>
            <person name="Sun S."/>
            <person name="Cuomo C.A."/>
            <person name="Heitman J."/>
        </authorList>
    </citation>
    <scope>NUCLEOTIDE SEQUENCE [LARGE SCALE GENOMIC DNA]</scope>
    <source>
        <strain evidence="1 2">CBS 13917</strain>
    </source>
</reference>